<dbReference type="EMBL" id="FNLC01000003">
    <property type="protein sequence ID" value="SDR25850.1"/>
    <property type="molecule type" value="Genomic_DNA"/>
</dbReference>
<evidence type="ECO:0000313" key="2">
    <source>
        <dbReference type="EMBL" id="SDR25850.1"/>
    </source>
</evidence>
<gene>
    <name evidence="2" type="ORF">SAMN04489842_2829</name>
</gene>
<evidence type="ECO:0008006" key="4">
    <source>
        <dbReference type="Google" id="ProtNLM"/>
    </source>
</evidence>
<sequence>MELRISKAALLILVAFIVPIVVELRTVLAWFHVELTVLESIVLAVAMIAAVLLWAVWPENGAEPNSG</sequence>
<feature type="transmembrane region" description="Helical" evidence="1">
    <location>
        <begin position="37"/>
        <end position="57"/>
    </location>
</feature>
<protein>
    <recommendedName>
        <fullName evidence="4">CbaC protein</fullName>
    </recommendedName>
</protein>
<reference evidence="3" key="1">
    <citation type="submission" date="2016-10" db="EMBL/GenBank/DDBJ databases">
        <authorList>
            <person name="Varghese N."/>
            <person name="Submissions S."/>
        </authorList>
    </citation>
    <scope>NUCLEOTIDE SEQUENCE [LARGE SCALE GENOMIC DNA]</scope>
    <source>
        <strain evidence="3">DSM 24767</strain>
    </source>
</reference>
<evidence type="ECO:0000256" key="1">
    <source>
        <dbReference type="SAM" id="Phobius"/>
    </source>
</evidence>
<keyword evidence="1" id="KW-1133">Transmembrane helix</keyword>
<organism evidence="2 3">
    <name type="scientific">Natronobacterium texcoconense</name>
    <dbReference type="NCBI Taxonomy" id="1095778"/>
    <lineage>
        <taxon>Archaea</taxon>
        <taxon>Methanobacteriati</taxon>
        <taxon>Methanobacteriota</taxon>
        <taxon>Stenosarchaea group</taxon>
        <taxon>Halobacteria</taxon>
        <taxon>Halobacteriales</taxon>
        <taxon>Natrialbaceae</taxon>
        <taxon>Natronobacterium</taxon>
    </lineage>
</organism>
<keyword evidence="1" id="KW-0812">Transmembrane</keyword>
<feature type="transmembrane region" description="Helical" evidence="1">
    <location>
        <begin position="9"/>
        <end position="31"/>
    </location>
</feature>
<evidence type="ECO:0000313" key="3">
    <source>
        <dbReference type="Proteomes" id="UP000198848"/>
    </source>
</evidence>
<dbReference type="Proteomes" id="UP000198848">
    <property type="component" value="Unassembled WGS sequence"/>
</dbReference>
<accession>A0A1H1HK00</accession>
<dbReference type="STRING" id="1095778.SAMN04489842_2829"/>
<dbReference type="AlphaFoldDB" id="A0A1H1HK00"/>
<proteinExistence type="predicted"/>
<name>A0A1H1HK00_NATTX</name>
<keyword evidence="1" id="KW-0472">Membrane</keyword>
<keyword evidence="3" id="KW-1185">Reference proteome</keyword>